<proteinExistence type="inferred from homology"/>
<dbReference type="RefSeq" id="WP_052211072.1">
    <property type="nucleotide sequence ID" value="NZ_PDJB01000001.1"/>
</dbReference>
<dbReference type="Gene3D" id="1.10.10.10">
    <property type="entry name" value="Winged helix-like DNA-binding domain superfamily/Winged helix DNA-binding domain"/>
    <property type="match status" value="1"/>
</dbReference>
<keyword evidence="2" id="KW-0805">Transcription regulation</keyword>
<dbReference type="InterPro" id="IPR000847">
    <property type="entry name" value="LysR_HTH_N"/>
</dbReference>
<dbReference type="SUPFAM" id="SSF46785">
    <property type="entry name" value="Winged helix' DNA-binding domain"/>
    <property type="match status" value="1"/>
</dbReference>
<feature type="region of interest" description="Disordered" evidence="6">
    <location>
        <begin position="306"/>
        <end position="326"/>
    </location>
</feature>
<dbReference type="InterPro" id="IPR036388">
    <property type="entry name" value="WH-like_DNA-bd_sf"/>
</dbReference>
<keyword evidence="5" id="KW-0804">Transcription</keyword>
<evidence type="ECO:0000256" key="3">
    <source>
        <dbReference type="ARBA" id="ARBA00023125"/>
    </source>
</evidence>
<dbReference type="PANTHER" id="PTHR30537:SF26">
    <property type="entry name" value="GLYCINE CLEAVAGE SYSTEM TRANSCRIPTIONAL ACTIVATOR"/>
    <property type="match status" value="1"/>
</dbReference>
<reference evidence="7" key="1">
    <citation type="submission" date="2019-09" db="EMBL/GenBank/DDBJ databases">
        <authorList>
            <person name="Chandra G."/>
            <person name="Truman W A."/>
        </authorList>
    </citation>
    <scope>NUCLEOTIDE SEQUENCE</scope>
    <source>
        <strain evidence="7">PS683</strain>
    </source>
</reference>
<dbReference type="InterPro" id="IPR058163">
    <property type="entry name" value="LysR-type_TF_proteobact-type"/>
</dbReference>
<dbReference type="Pfam" id="PF00126">
    <property type="entry name" value="HTH_1"/>
    <property type="match status" value="1"/>
</dbReference>
<dbReference type="GO" id="GO:0009891">
    <property type="term" value="P:positive regulation of biosynthetic process"/>
    <property type="evidence" value="ECO:0007669"/>
    <property type="project" value="UniProtKB-ARBA"/>
</dbReference>
<dbReference type="PANTHER" id="PTHR30537">
    <property type="entry name" value="HTH-TYPE TRANSCRIPTIONAL REGULATOR"/>
    <property type="match status" value="1"/>
</dbReference>
<dbReference type="GO" id="GO:0006351">
    <property type="term" value="P:DNA-templated transcription"/>
    <property type="evidence" value="ECO:0007669"/>
    <property type="project" value="TreeGrafter"/>
</dbReference>
<dbReference type="SUPFAM" id="SSF53850">
    <property type="entry name" value="Periplasmic binding protein-like II"/>
    <property type="match status" value="1"/>
</dbReference>
<gene>
    <name evidence="7" type="primary">gcvA_8</name>
    <name evidence="7" type="ORF">PS683_04742</name>
</gene>
<dbReference type="FunFam" id="1.10.10.10:FF:000038">
    <property type="entry name" value="Glycine cleavage system transcriptional activator"/>
    <property type="match status" value="1"/>
</dbReference>
<keyword evidence="4" id="KW-0010">Activator</keyword>
<dbReference type="GO" id="GO:0043565">
    <property type="term" value="F:sequence-specific DNA binding"/>
    <property type="evidence" value="ECO:0007669"/>
    <property type="project" value="TreeGrafter"/>
</dbReference>
<dbReference type="GO" id="GO:0003700">
    <property type="term" value="F:DNA-binding transcription factor activity"/>
    <property type="evidence" value="ECO:0007669"/>
    <property type="project" value="InterPro"/>
</dbReference>
<evidence type="ECO:0000256" key="4">
    <source>
        <dbReference type="ARBA" id="ARBA00023159"/>
    </source>
</evidence>
<name>A0A5E6WIL3_PSEFL</name>
<dbReference type="EMBL" id="LR700650">
    <property type="protein sequence ID" value="VVM16404.1"/>
    <property type="molecule type" value="Genomic_DNA"/>
</dbReference>
<dbReference type="Gene3D" id="3.40.190.290">
    <property type="match status" value="1"/>
</dbReference>
<evidence type="ECO:0000256" key="2">
    <source>
        <dbReference type="ARBA" id="ARBA00023015"/>
    </source>
</evidence>
<keyword evidence="3" id="KW-0238">DNA-binding</keyword>
<dbReference type="Pfam" id="PF03466">
    <property type="entry name" value="LysR_substrate"/>
    <property type="match status" value="1"/>
</dbReference>
<comment type="similarity">
    <text evidence="1">Belongs to the LysR transcriptional regulatory family.</text>
</comment>
<organism evidence="7">
    <name type="scientific">Pseudomonas fluorescens</name>
    <dbReference type="NCBI Taxonomy" id="294"/>
    <lineage>
        <taxon>Bacteria</taxon>
        <taxon>Pseudomonadati</taxon>
        <taxon>Pseudomonadota</taxon>
        <taxon>Gammaproteobacteria</taxon>
        <taxon>Pseudomonadales</taxon>
        <taxon>Pseudomonadaceae</taxon>
        <taxon>Pseudomonas</taxon>
    </lineage>
</organism>
<evidence type="ECO:0000256" key="5">
    <source>
        <dbReference type="ARBA" id="ARBA00023163"/>
    </source>
</evidence>
<dbReference type="PROSITE" id="PS50931">
    <property type="entry name" value="HTH_LYSR"/>
    <property type="match status" value="1"/>
</dbReference>
<dbReference type="InterPro" id="IPR036390">
    <property type="entry name" value="WH_DNA-bd_sf"/>
</dbReference>
<dbReference type="InterPro" id="IPR005119">
    <property type="entry name" value="LysR_subst-bd"/>
</dbReference>
<sequence length="326" mass="37153">MSRRNVDLPPLNCLQTFEAAARHLSFTQAAHELNLTQSAVSRQVKRLEEDLARPLFYRLAQGLSLTPAGVRYFRTIQRLLRELDRESAELRRRGADRQLTLASTPTISSIWLAGLLPQFQREHPDLDIRILCSESPSHLDVSEYDLGLFYHLDDLPAPHGLELSPVFDSEQVITVCSPGYVERHGPIRDLQHLLHAHTLLIVEDHYHDWLTWTDWFADAGADYYTPRHALRTNSYQLLMQSAVMGHGVALGWKSLLEDDLASGRLQMALPHTMHSRGRLHLMQPHHRNPPLAVRSFRQWLLAHGGRMNSHEPEPTHPPAGNPLAVR</sequence>
<evidence type="ECO:0000256" key="1">
    <source>
        <dbReference type="ARBA" id="ARBA00009437"/>
    </source>
</evidence>
<evidence type="ECO:0000256" key="6">
    <source>
        <dbReference type="SAM" id="MobiDB-lite"/>
    </source>
</evidence>
<dbReference type="AlphaFoldDB" id="A0A5E6WIL3"/>
<accession>A0A5E6WIL3</accession>
<dbReference type="PRINTS" id="PR00039">
    <property type="entry name" value="HTHLYSR"/>
</dbReference>
<evidence type="ECO:0000313" key="7">
    <source>
        <dbReference type="EMBL" id="VVM16404.1"/>
    </source>
</evidence>
<protein>
    <submittedName>
        <fullName evidence="7">Glycine cleavage system transcriptional activator</fullName>
    </submittedName>
</protein>